<evidence type="ECO:0008006" key="9">
    <source>
        <dbReference type="Google" id="ProtNLM"/>
    </source>
</evidence>
<protein>
    <recommendedName>
        <fullName evidence="9">Type II secretion system protein GspG C-terminal domain-containing protein</fullName>
    </recommendedName>
</protein>
<accession>A0A1F5PF44</accession>
<organism evidence="7 8">
    <name type="scientific">Candidatus Doudnabacteria bacterium RIFCSPHIGHO2_01_FULL_50_11</name>
    <dbReference type="NCBI Taxonomy" id="1817828"/>
    <lineage>
        <taxon>Bacteria</taxon>
        <taxon>Candidatus Doudnaibacteriota</taxon>
    </lineage>
</organism>
<dbReference type="InterPro" id="IPR045584">
    <property type="entry name" value="Pilin-like"/>
</dbReference>
<dbReference type="NCBIfam" id="TIGR02532">
    <property type="entry name" value="IV_pilin_GFxxxE"/>
    <property type="match status" value="1"/>
</dbReference>
<dbReference type="PROSITE" id="PS00409">
    <property type="entry name" value="PROKAR_NTER_METHYL"/>
    <property type="match status" value="1"/>
</dbReference>
<evidence type="ECO:0000313" key="8">
    <source>
        <dbReference type="Proteomes" id="UP000178377"/>
    </source>
</evidence>
<evidence type="ECO:0000256" key="1">
    <source>
        <dbReference type="ARBA" id="ARBA00004167"/>
    </source>
</evidence>
<dbReference type="GO" id="GO:0016020">
    <property type="term" value="C:membrane"/>
    <property type="evidence" value="ECO:0007669"/>
    <property type="project" value="UniProtKB-SubCell"/>
</dbReference>
<keyword evidence="5 6" id="KW-0472">Membrane</keyword>
<dbReference type="SUPFAM" id="SSF54523">
    <property type="entry name" value="Pili subunits"/>
    <property type="match status" value="1"/>
</dbReference>
<dbReference type="PANTHER" id="PTHR30093:SF44">
    <property type="entry name" value="TYPE II SECRETION SYSTEM CORE PROTEIN G"/>
    <property type="match status" value="1"/>
</dbReference>
<dbReference type="GO" id="GO:0015628">
    <property type="term" value="P:protein secretion by the type II secretion system"/>
    <property type="evidence" value="ECO:0007669"/>
    <property type="project" value="InterPro"/>
</dbReference>
<dbReference type="Proteomes" id="UP000178377">
    <property type="component" value="Unassembled WGS sequence"/>
</dbReference>
<evidence type="ECO:0000256" key="5">
    <source>
        <dbReference type="ARBA" id="ARBA00023136"/>
    </source>
</evidence>
<dbReference type="PANTHER" id="PTHR30093">
    <property type="entry name" value="GENERAL SECRETION PATHWAY PROTEIN G"/>
    <property type="match status" value="1"/>
</dbReference>
<dbReference type="EMBL" id="MFEO01000032">
    <property type="protein sequence ID" value="OGE88576.1"/>
    <property type="molecule type" value="Genomic_DNA"/>
</dbReference>
<dbReference type="GO" id="GO:0015627">
    <property type="term" value="C:type II protein secretion system complex"/>
    <property type="evidence" value="ECO:0007669"/>
    <property type="project" value="InterPro"/>
</dbReference>
<comment type="subcellular location">
    <subcellularLocation>
        <location evidence="1">Membrane</location>
        <topology evidence="1">Single-pass membrane protein</topology>
    </subcellularLocation>
</comment>
<comment type="caution">
    <text evidence="7">The sequence shown here is derived from an EMBL/GenBank/DDBJ whole genome shotgun (WGS) entry which is preliminary data.</text>
</comment>
<evidence type="ECO:0000256" key="6">
    <source>
        <dbReference type="SAM" id="Phobius"/>
    </source>
</evidence>
<dbReference type="Pfam" id="PF07963">
    <property type="entry name" value="N_methyl"/>
    <property type="match status" value="1"/>
</dbReference>
<reference evidence="7 8" key="1">
    <citation type="journal article" date="2016" name="Nat. Commun.">
        <title>Thousands of microbial genomes shed light on interconnected biogeochemical processes in an aquifer system.</title>
        <authorList>
            <person name="Anantharaman K."/>
            <person name="Brown C.T."/>
            <person name="Hug L.A."/>
            <person name="Sharon I."/>
            <person name="Castelle C.J."/>
            <person name="Probst A.J."/>
            <person name="Thomas B.C."/>
            <person name="Singh A."/>
            <person name="Wilkins M.J."/>
            <person name="Karaoz U."/>
            <person name="Brodie E.L."/>
            <person name="Williams K.H."/>
            <person name="Hubbard S.S."/>
            <person name="Banfield J.F."/>
        </authorList>
    </citation>
    <scope>NUCLEOTIDE SEQUENCE [LARGE SCALE GENOMIC DNA]</scope>
</reference>
<evidence type="ECO:0000256" key="3">
    <source>
        <dbReference type="ARBA" id="ARBA00022692"/>
    </source>
</evidence>
<sequence>MKALHTIRGKSSGFTLIELLVVIAIIGILAAVVLVSLNSARQKSRDAKRLADVRQVMTGLELFYNDNNRYPLPASASTTGPTPGDGTVPWSSFMALWPTAPTPADPGCSAAQNTYTYTQAGGGTGYTLTFCLGAATGGYSAGPRTASSAGIQ</sequence>
<dbReference type="AlphaFoldDB" id="A0A1F5PF44"/>
<dbReference type="PRINTS" id="PR00813">
    <property type="entry name" value="BCTERIALGSPG"/>
</dbReference>
<keyword evidence="4 6" id="KW-1133">Transmembrane helix</keyword>
<dbReference type="Gene3D" id="3.30.700.10">
    <property type="entry name" value="Glycoprotein, Type 4 Pilin"/>
    <property type="match status" value="1"/>
</dbReference>
<evidence type="ECO:0000256" key="4">
    <source>
        <dbReference type="ARBA" id="ARBA00022989"/>
    </source>
</evidence>
<gene>
    <name evidence="7" type="ORF">A2722_03090</name>
</gene>
<evidence type="ECO:0000256" key="2">
    <source>
        <dbReference type="ARBA" id="ARBA00022481"/>
    </source>
</evidence>
<name>A0A1F5PF44_9BACT</name>
<dbReference type="InterPro" id="IPR000983">
    <property type="entry name" value="Bac_GSPG_pilin"/>
</dbReference>
<proteinExistence type="predicted"/>
<feature type="transmembrane region" description="Helical" evidence="6">
    <location>
        <begin position="20"/>
        <end position="40"/>
    </location>
</feature>
<evidence type="ECO:0000313" key="7">
    <source>
        <dbReference type="EMBL" id="OGE88576.1"/>
    </source>
</evidence>
<keyword evidence="3 6" id="KW-0812">Transmembrane</keyword>
<dbReference type="STRING" id="1817828.A2722_03090"/>
<keyword evidence="2" id="KW-0488">Methylation</keyword>
<dbReference type="InterPro" id="IPR012902">
    <property type="entry name" value="N_methyl_site"/>
</dbReference>